<dbReference type="PANTHER" id="PTHR30193">
    <property type="entry name" value="ABC TRANSPORTER PERMEASE PROTEIN"/>
    <property type="match status" value="1"/>
</dbReference>
<dbReference type="SUPFAM" id="SSF161098">
    <property type="entry name" value="MetI-like"/>
    <property type="match status" value="1"/>
</dbReference>
<dbReference type="GO" id="GO:0005886">
    <property type="term" value="C:plasma membrane"/>
    <property type="evidence" value="ECO:0007669"/>
    <property type="project" value="UniProtKB-SubCell"/>
</dbReference>
<organism evidence="9 10">
    <name type="scientific">Haloechinothrix aidingensis</name>
    <dbReference type="NCBI Taxonomy" id="2752311"/>
    <lineage>
        <taxon>Bacteria</taxon>
        <taxon>Bacillati</taxon>
        <taxon>Actinomycetota</taxon>
        <taxon>Actinomycetes</taxon>
        <taxon>Pseudonocardiales</taxon>
        <taxon>Pseudonocardiaceae</taxon>
        <taxon>Haloechinothrix</taxon>
    </lineage>
</organism>
<dbReference type="PROSITE" id="PS50928">
    <property type="entry name" value="ABC_TM1"/>
    <property type="match status" value="1"/>
</dbReference>
<keyword evidence="2 7" id="KW-0813">Transport</keyword>
<comment type="subcellular location">
    <subcellularLocation>
        <location evidence="1 7">Cell membrane</location>
        <topology evidence="1 7">Multi-pass membrane protein</topology>
    </subcellularLocation>
</comment>
<feature type="transmembrane region" description="Helical" evidence="7">
    <location>
        <begin position="234"/>
        <end position="258"/>
    </location>
</feature>
<evidence type="ECO:0000313" key="10">
    <source>
        <dbReference type="Proteomes" id="UP000582974"/>
    </source>
</evidence>
<dbReference type="EMBL" id="JACCKD010000005">
    <property type="protein sequence ID" value="MBA0127057.1"/>
    <property type="molecule type" value="Genomic_DNA"/>
</dbReference>
<evidence type="ECO:0000256" key="5">
    <source>
        <dbReference type="ARBA" id="ARBA00022989"/>
    </source>
</evidence>
<evidence type="ECO:0000256" key="2">
    <source>
        <dbReference type="ARBA" id="ARBA00022448"/>
    </source>
</evidence>
<keyword evidence="5 7" id="KW-1133">Transmembrane helix</keyword>
<feature type="domain" description="ABC transmembrane type-1" evidence="8">
    <location>
        <begin position="40"/>
        <end position="255"/>
    </location>
</feature>
<feature type="transmembrane region" description="Helical" evidence="7">
    <location>
        <begin position="179"/>
        <end position="199"/>
    </location>
</feature>
<keyword evidence="4 7" id="KW-0812">Transmembrane</keyword>
<feature type="transmembrane region" description="Helical" evidence="7">
    <location>
        <begin position="39"/>
        <end position="62"/>
    </location>
</feature>
<name>A0A838ACW9_9PSEU</name>
<keyword evidence="6 7" id="KW-0472">Membrane</keyword>
<dbReference type="Pfam" id="PF00528">
    <property type="entry name" value="BPD_transp_1"/>
    <property type="match status" value="1"/>
</dbReference>
<dbReference type="Gene3D" id="1.10.3720.10">
    <property type="entry name" value="MetI-like"/>
    <property type="match status" value="1"/>
</dbReference>
<protein>
    <submittedName>
        <fullName evidence="9">Sugar ABC transporter permease</fullName>
    </submittedName>
</protein>
<evidence type="ECO:0000256" key="1">
    <source>
        <dbReference type="ARBA" id="ARBA00004651"/>
    </source>
</evidence>
<dbReference type="CDD" id="cd06261">
    <property type="entry name" value="TM_PBP2"/>
    <property type="match status" value="1"/>
</dbReference>
<feature type="transmembrane region" description="Helical" evidence="7">
    <location>
        <begin position="124"/>
        <end position="149"/>
    </location>
</feature>
<dbReference type="AlphaFoldDB" id="A0A838ACW9"/>
<evidence type="ECO:0000256" key="6">
    <source>
        <dbReference type="ARBA" id="ARBA00023136"/>
    </source>
</evidence>
<dbReference type="PANTHER" id="PTHR30193:SF37">
    <property type="entry name" value="INNER MEMBRANE ABC TRANSPORTER PERMEASE PROTEIN YCJO"/>
    <property type="match status" value="1"/>
</dbReference>
<sequence>MLFTFWVSLHDWSFIGGKAGFAGLDNYAFLVTDAKFWNALLNTLGIFVVAIVPQLLIALFLADTLNRQLRWRGFFRMGVILPYVTSIAAMAIVFGQLFGRDFGLINLSLESFGLDGIDWRSNRLASWVAIAVMIDWRWLGFNTLIYLAAMQAIPRDLYESAAIDGASRLRQFWQITVPMVRPTIMFTVIIATIGQMQLFTEPVIFSADYRGGNQNQFQTVAMLMFEEARQLDNFGYGAAISWIIFVLIVIFAVINVLFISRIRSAT</sequence>
<keyword evidence="3" id="KW-1003">Cell membrane</keyword>
<comment type="caution">
    <text evidence="9">The sequence shown here is derived from an EMBL/GenBank/DDBJ whole genome shotgun (WGS) entry which is preliminary data.</text>
</comment>
<reference evidence="9 10" key="1">
    <citation type="submission" date="2020-07" db="EMBL/GenBank/DDBJ databases">
        <title>Genome of Haloechinothrix sp.</title>
        <authorList>
            <person name="Tang S.-K."/>
            <person name="Yang L."/>
            <person name="Zhu W.-Y."/>
        </authorList>
    </citation>
    <scope>NUCLEOTIDE SEQUENCE [LARGE SCALE GENOMIC DNA]</scope>
    <source>
        <strain evidence="9 10">YIM 98757</strain>
    </source>
</reference>
<dbReference type="GO" id="GO:0055085">
    <property type="term" value="P:transmembrane transport"/>
    <property type="evidence" value="ECO:0007669"/>
    <property type="project" value="InterPro"/>
</dbReference>
<gene>
    <name evidence="9" type="ORF">H0B56_16015</name>
</gene>
<dbReference type="InterPro" id="IPR000515">
    <property type="entry name" value="MetI-like"/>
</dbReference>
<evidence type="ECO:0000256" key="4">
    <source>
        <dbReference type="ARBA" id="ARBA00022692"/>
    </source>
</evidence>
<evidence type="ECO:0000256" key="7">
    <source>
        <dbReference type="RuleBase" id="RU363032"/>
    </source>
</evidence>
<feature type="transmembrane region" description="Helical" evidence="7">
    <location>
        <begin position="74"/>
        <end position="98"/>
    </location>
</feature>
<accession>A0A838ACW9</accession>
<keyword evidence="10" id="KW-1185">Reference proteome</keyword>
<evidence type="ECO:0000313" key="9">
    <source>
        <dbReference type="EMBL" id="MBA0127057.1"/>
    </source>
</evidence>
<evidence type="ECO:0000256" key="3">
    <source>
        <dbReference type="ARBA" id="ARBA00022475"/>
    </source>
</evidence>
<evidence type="ECO:0000259" key="8">
    <source>
        <dbReference type="PROSITE" id="PS50928"/>
    </source>
</evidence>
<proteinExistence type="inferred from homology"/>
<comment type="similarity">
    <text evidence="7">Belongs to the binding-protein-dependent transport system permease family.</text>
</comment>
<dbReference type="Proteomes" id="UP000582974">
    <property type="component" value="Unassembled WGS sequence"/>
</dbReference>
<dbReference type="InterPro" id="IPR051393">
    <property type="entry name" value="ABC_transporter_permease"/>
</dbReference>
<dbReference type="InterPro" id="IPR035906">
    <property type="entry name" value="MetI-like_sf"/>
</dbReference>